<dbReference type="AlphaFoldDB" id="A0A8J3MAC3"/>
<dbReference type="Gene3D" id="3.40.50.20">
    <property type="match status" value="1"/>
</dbReference>
<protein>
    <recommendedName>
        <fullName evidence="5">LpxI family protein</fullName>
    </recommendedName>
</protein>
<name>A0A8J3MAC3_9RHOB</name>
<reference evidence="3" key="2">
    <citation type="submission" date="2020-09" db="EMBL/GenBank/DDBJ databases">
        <authorList>
            <person name="Sun Q."/>
            <person name="Kim S."/>
        </authorList>
    </citation>
    <scope>NUCLEOTIDE SEQUENCE</scope>
    <source>
        <strain evidence="3">KCTC 42650</strain>
    </source>
</reference>
<reference evidence="3" key="1">
    <citation type="journal article" date="2014" name="Int. J. Syst. Evol. Microbiol.">
        <title>Complete genome sequence of Corynebacterium casei LMG S-19264T (=DSM 44701T), isolated from a smear-ripened cheese.</title>
        <authorList>
            <consortium name="US DOE Joint Genome Institute (JGI-PGF)"/>
            <person name="Walter F."/>
            <person name="Albersmeier A."/>
            <person name="Kalinowski J."/>
            <person name="Ruckert C."/>
        </authorList>
    </citation>
    <scope>NUCLEOTIDE SEQUENCE</scope>
    <source>
        <strain evidence="3">KCTC 42650</strain>
    </source>
</reference>
<feature type="domain" description="LpxI C-terminal" evidence="1">
    <location>
        <begin position="134"/>
        <end position="264"/>
    </location>
</feature>
<dbReference type="Pfam" id="PF17930">
    <property type="entry name" value="LpxI_N"/>
    <property type="match status" value="1"/>
</dbReference>
<dbReference type="PANTHER" id="PTHR39962">
    <property type="entry name" value="BLL4848 PROTEIN"/>
    <property type="match status" value="1"/>
</dbReference>
<dbReference type="Pfam" id="PF06230">
    <property type="entry name" value="LpxI_C"/>
    <property type="match status" value="1"/>
</dbReference>
<evidence type="ECO:0008006" key="5">
    <source>
        <dbReference type="Google" id="ProtNLM"/>
    </source>
</evidence>
<dbReference type="PANTHER" id="PTHR39962:SF1">
    <property type="entry name" value="LPXI FAMILY PROTEIN"/>
    <property type="match status" value="1"/>
</dbReference>
<proteinExistence type="predicted"/>
<dbReference type="InterPro" id="IPR053174">
    <property type="entry name" value="LpxI"/>
</dbReference>
<sequence>MLALIAGQGRLPGLLAAALERGGRAFTVAELDGFPAEGMGAHPVRRFRLEHLGTLLRDLVADGATEVCLAGAVRRPAVDPAAVDAATAPLVPRILAALHSGDDGALRALVAIFEDAGLRVVGASDIAPELLLEAGVPTHAQPQPVHTSDADRAAAVLAALAPLDVGQGCVVSRGQVLAIEALPGTDWMLSSLAAGHDGPRGGLFFKAPKSAQDRRFDLPAIGVQTVQGAAAAGLDGIVIEAGGVLVLDPEAVIAEADARGLFLWVRR</sequence>
<dbReference type="Gene3D" id="3.40.140.80">
    <property type="match status" value="1"/>
</dbReference>
<keyword evidence="4" id="KW-1185">Reference proteome</keyword>
<dbReference type="EMBL" id="BNCJ01000008">
    <property type="protein sequence ID" value="GHF56054.1"/>
    <property type="molecule type" value="Genomic_DNA"/>
</dbReference>
<organism evidence="3 4">
    <name type="scientific">Seohaeicola zhoushanensis</name>
    <dbReference type="NCBI Taxonomy" id="1569283"/>
    <lineage>
        <taxon>Bacteria</taxon>
        <taxon>Pseudomonadati</taxon>
        <taxon>Pseudomonadota</taxon>
        <taxon>Alphaproteobacteria</taxon>
        <taxon>Rhodobacterales</taxon>
        <taxon>Roseobacteraceae</taxon>
        <taxon>Seohaeicola</taxon>
    </lineage>
</organism>
<dbReference type="InterPro" id="IPR010415">
    <property type="entry name" value="LpxI_C"/>
</dbReference>
<evidence type="ECO:0000259" key="1">
    <source>
        <dbReference type="Pfam" id="PF06230"/>
    </source>
</evidence>
<accession>A0A8J3MAC3</accession>
<feature type="domain" description="LpxI N-terminal" evidence="2">
    <location>
        <begin position="2"/>
        <end position="130"/>
    </location>
</feature>
<evidence type="ECO:0000313" key="3">
    <source>
        <dbReference type="EMBL" id="GHF56054.1"/>
    </source>
</evidence>
<dbReference type="InterPro" id="IPR041255">
    <property type="entry name" value="LpxI_N"/>
</dbReference>
<gene>
    <name evidence="3" type="ORF">GCM10017056_29550</name>
</gene>
<dbReference type="Proteomes" id="UP000626220">
    <property type="component" value="Unassembled WGS sequence"/>
</dbReference>
<evidence type="ECO:0000259" key="2">
    <source>
        <dbReference type="Pfam" id="PF17930"/>
    </source>
</evidence>
<dbReference type="InterPro" id="IPR043167">
    <property type="entry name" value="LpxI_C_sf"/>
</dbReference>
<evidence type="ECO:0000313" key="4">
    <source>
        <dbReference type="Proteomes" id="UP000626220"/>
    </source>
</evidence>
<comment type="caution">
    <text evidence="3">The sequence shown here is derived from an EMBL/GenBank/DDBJ whole genome shotgun (WGS) entry which is preliminary data.</text>
</comment>
<dbReference type="RefSeq" id="WP_189680861.1">
    <property type="nucleotide sequence ID" value="NZ_BNCJ01000008.1"/>
</dbReference>